<accession>A0A1X4NIF7</accession>
<dbReference type="EMBL" id="JFKC01000016">
    <property type="protein sequence ID" value="OSQ48554.1"/>
    <property type="molecule type" value="Genomic_DNA"/>
</dbReference>
<keyword evidence="3" id="KW-1185">Reference proteome</keyword>
<dbReference type="AlphaFoldDB" id="A0A1X4NIF7"/>
<gene>
    <name evidence="2" type="ORF">MGEO_14330</name>
</gene>
<protein>
    <submittedName>
        <fullName evidence="2">Uncharacterized protein</fullName>
    </submittedName>
</protein>
<evidence type="ECO:0000256" key="1">
    <source>
        <dbReference type="SAM" id="MobiDB-lite"/>
    </source>
</evidence>
<feature type="region of interest" description="Disordered" evidence="1">
    <location>
        <begin position="81"/>
        <end position="112"/>
    </location>
</feature>
<proteinExistence type="predicted"/>
<sequence length="154" mass="17407">MPSDPSLEYLGCQINGHDEAGRKHEGRAEDQYRSAGLLLLQAKEQIKGKMTFPEFLERYCTIKKSRAYELIAIAEGKATSKGINDKKREANKRHREKQAASGSTEDPRCPYDMDGGRQKLLWQINGILKDQDEPTLEHVLAYVETLDDVLEEAA</sequence>
<reference evidence="2 3" key="1">
    <citation type="submission" date="2014-03" db="EMBL/GenBank/DDBJ databases">
        <title>The draft genome sequence of Marivita geojedonensis KCTC 23882.</title>
        <authorList>
            <person name="Lai Q."/>
            <person name="Shao Z."/>
        </authorList>
    </citation>
    <scope>NUCLEOTIDE SEQUENCE [LARGE SCALE GENOMIC DNA]</scope>
    <source>
        <strain evidence="2 3">DPG-138</strain>
    </source>
</reference>
<evidence type="ECO:0000313" key="2">
    <source>
        <dbReference type="EMBL" id="OSQ48554.1"/>
    </source>
</evidence>
<organism evidence="2 3">
    <name type="scientific">Marivita geojedonensis</name>
    <dbReference type="NCBI Taxonomy" id="1123756"/>
    <lineage>
        <taxon>Bacteria</taxon>
        <taxon>Pseudomonadati</taxon>
        <taxon>Pseudomonadota</taxon>
        <taxon>Alphaproteobacteria</taxon>
        <taxon>Rhodobacterales</taxon>
        <taxon>Roseobacteraceae</taxon>
        <taxon>Marivita</taxon>
    </lineage>
</organism>
<dbReference type="Proteomes" id="UP000193926">
    <property type="component" value="Unassembled WGS sequence"/>
</dbReference>
<comment type="caution">
    <text evidence="2">The sequence shown here is derived from an EMBL/GenBank/DDBJ whole genome shotgun (WGS) entry which is preliminary data.</text>
</comment>
<name>A0A1X4NIF7_9RHOB</name>
<evidence type="ECO:0000313" key="3">
    <source>
        <dbReference type="Proteomes" id="UP000193926"/>
    </source>
</evidence>